<evidence type="ECO:0000313" key="2">
    <source>
        <dbReference type="EMBL" id="CCQ43795.1"/>
    </source>
</evidence>
<feature type="region of interest" description="Disordered" evidence="1">
    <location>
        <begin position="17"/>
        <end position="44"/>
    </location>
</feature>
<dbReference type="ChiTaRS" id="PSIP1">
    <property type="organism name" value="human"/>
</dbReference>
<accession>L8E926</accession>
<name>L8E926_HUMAN</name>
<evidence type="ECO:0000256" key="1">
    <source>
        <dbReference type="SAM" id="MobiDB-lite"/>
    </source>
</evidence>
<dbReference type="OrthoDB" id="62853at2759"/>
<reference evidence="2" key="1">
    <citation type="journal article" date="2013" name="PLoS ONE">
        <title>Direct detection of alternative open reading frames translation products in human significantly expands the proteome.</title>
        <authorList>
            <person name="Vanderperre B."/>
            <person name="Lucier J.-F."/>
            <person name="Motard J."/>
            <person name="Tremblay G."/>
            <person name="Vanderperre S."/>
            <person name="Wisztorski M."/>
            <person name="Salzet M."/>
            <person name="Boisvert F.-M."/>
            <person name="Roucou X."/>
        </authorList>
    </citation>
    <scope>NUCLEOTIDE SEQUENCE</scope>
</reference>
<gene>
    <name evidence="2" type="primary">PSIP1</name>
</gene>
<organism evidence="2">
    <name type="scientific">Homo sapiens</name>
    <name type="common">Human</name>
    <dbReference type="NCBI Taxonomy" id="9606"/>
    <lineage>
        <taxon>Eukaryota</taxon>
        <taxon>Metazoa</taxon>
        <taxon>Chordata</taxon>
        <taxon>Craniata</taxon>
        <taxon>Vertebrata</taxon>
        <taxon>Euteleostomi</taxon>
        <taxon>Mammalia</taxon>
        <taxon>Eutheria</taxon>
        <taxon>Euarchontoglires</taxon>
        <taxon>Primates</taxon>
        <taxon>Haplorrhini</taxon>
        <taxon>Catarrhini</taxon>
        <taxon>Hominidae</taxon>
        <taxon>Homo</taxon>
    </lineage>
</organism>
<sequence length="44" mass="5197">MEDLMLKMVISHNITGRAMKTAKTTMKPARRKSHPVKRERLKYL</sequence>
<dbReference type="EMBL" id="HF584298">
    <property type="protein sequence ID" value="CCQ43795.1"/>
    <property type="molecule type" value="Genomic_DNA"/>
</dbReference>
<protein>
    <submittedName>
        <fullName evidence="2">Alternative protein PSIP1</fullName>
    </submittedName>
</protein>
<dbReference type="AlphaFoldDB" id="L8E926"/>
<proteinExistence type="predicted"/>